<evidence type="ECO:0000313" key="2">
    <source>
        <dbReference type="Proteomes" id="UP000887565"/>
    </source>
</evidence>
<proteinExistence type="predicted"/>
<evidence type="ECO:0000313" key="3">
    <source>
        <dbReference type="WBParaSite" id="nRc.2.0.1.t11410-RA"/>
    </source>
</evidence>
<organism evidence="2 3">
    <name type="scientific">Romanomermis culicivorax</name>
    <name type="common">Nematode worm</name>
    <dbReference type="NCBI Taxonomy" id="13658"/>
    <lineage>
        <taxon>Eukaryota</taxon>
        <taxon>Metazoa</taxon>
        <taxon>Ecdysozoa</taxon>
        <taxon>Nematoda</taxon>
        <taxon>Enoplea</taxon>
        <taxon>Dorylaimia</taxon>
        <taxon>Mermithida</taxon>
        <taxon>Mermithoidea</taxon>
        <taxon>Mermithidae</taxon>
        <taxon>Romanomermis</taxon>
    </lineage>
</organism>
<dbReference type="WBParaSite" id="nRc.2.0.1.t11410-RA">
    <property type="protein sequence ID" value="nRc.2.0.1.t11410-RA"/>
    <property type="gene ID" value="nRc.2.0.1.g11410"/>
</dbReference>
<protein>
    <submittedName>
        <fullName evidence="3">Ribosomal protein S3</fullName>
    </submittedName>
</protein>
<feature type="transmembrane region" description="Helical" evidence="1">
    <location>
        <begin position="141"/>
        <end position="162"/>
    </location>
</feature>
<dbReference type="AlphaFoldDB" id="A0A915IB63"/>
<sequence>MFNRSSTFFFSLDKISNSSFKSATSVSNNCFCLKQNKRPFSDSSSWMEEKKWKKSKEVTGSSHLIFQLNQSATICRRFLEMFQVFLSVIEQKFRSNEIFDYFFFFFHQNPVEISLFAGQLRRSHFQTDNFRTYSVGRRRHFAFYGCFEIFVVNFVSVFHHFLTKIAGYQGKTLFDNFHRTVEAAFRTIIVFCRCQRRRRIDILLSRRMLIVEIIQNGFMQEASKSHMEERRTLNTTYRSIFSFSKDSPMRKPAVKFSRIIYTTANDRFRRNLPGLVE</sequence>
<reference evidence="3" key="1">
    <citation type="submission" date="2022-11" db="UniProtKB">
        <authorList>
            <consortium name="WormBaseParasite"/>
        </authorList>
    </citation>
    <scope>IDENTIFICATION</scope>
</reference>
<keyword evidence="1" id="KW-1133">Transmembrane helix</keyword>
<name>A0A915IB63_ROMCU</name>
<keyword evidence="2" id="KW-1185">Reference proteome</keyword>
<accession>A0A915IB63</accession>
<keyword evidence="1" id="KW-0472">Membrane</keyword>
<keyword evidence="1" id="KW-0812">Transmembrane</keyword>
<dbReference type="Proteomes" id="UP000887565">
    <property type="component" value="Unplaced"/>
</dbReference>
<evidence type="ECO:0000256" key="1">
    <source>
        <dbReference type="SAM" id="Phobius"/>
    </source>
</evidence>